<dbReference type="GO" id="GO:0042393">
    <property type="term" value="F:histone binding"/>
    <property type="evidence" value="ECO:0007669"/>
    <property type="project" value="TreeGrafter"/>
</dbReference>
<feature type="domain" description="U2A'/phosphoprotein 32 family A C-terminal" evidence="5">
    <location>
        <begin position="88"/>
        <end position="106"/>
    </location>
</feature>
<dbReference type="InterPro" id="IPR003603">
    <property type="entry name" value="U2A'_phosphoprotein32A_C"/>
</dbReference>
<keyword evidence="6" id="KW-1185">Reference proteome</keyword>
<dbReference type="InterPro" id="IPR045081">
    <property type="entry name" value="AN32"/>
</dbReference>
<evidence type="ECO:0000313" key="7">
    <source>
        <dbReference type="WBParaSite" id="jg6745"/>
    </source>
</evidence>
<dbReference type="SUPFAM" id="SSF52058">
    <property type="entry name" value="L domain-like"/>
    <property type="match status" value="1"/>
</dbReference>
<evidence type="ECO:0000313" key="6">
    <source>
        <dbReference type="Proteomes" id="UP000887574"/>
    </source>
</evidence>
<protein>
    <submittedName>
        <fullName evidence="7">U2A'/phosphoprotein 32 family A C-terminal domain-containing protein</fullName>
    </submittedName>
</protein>
<evidence type="ECO:0000256" key="3">
    <source>
        <dbReference type="ARBA" id="ARBA00025777"/>
    </source>
</evidence>
<keyword evidence="2" id="KW-0677">Repeat</keyword>
<feature type="region of interest" description="Disordered" evidence="4">
    <location>
        <begin position="107"/>
        <end position="186"/>
    </location>
</feature>
<organism evidence="6 7">
    <name type="scientific">Ditylenchus dipsaci</name>
    <dbReference type="NCBI Taxonomy" id="166011"/>
    <lineage>
        <taxon>Eukaryota</taxon>
        <taxon>Metazoa</taxon>
        <taxon>Ecdysozoa</taxon>
        <taxon>Nematoda</taxon>
        <taxon>Chromadorea</taxon>
        <taxon>Rhabditida</taxon>
        <taxon>Tylenchina</taxon>
        <taxon>Tylenchomorpha</taxon>
        <taxon>Sphaerularioidea</taxon>
        <taxon>Anguinidae</taxon>
        <taxon>Anguininae</taxon>
        <taxon>Ditylenchus</taxon>
    </lineage>
</organism>
<name>A0A915EK42_9BILA</name>
<dbReference type="Proteomes" id="UP000887574">
    <property type="component" value="Unplaced"/>
</dbReference>
<dbReference type="PANTHER" id="PTHR11375">
    <property type="entry name" value="ACIDIC LEUCINE-RICH NUCLEAR PHOSPHOPROTEIN 32"/>
    <property type="match status" value="1"/>
</dbReference>
<dbReference type="AlphaFoldDB" id="A0A915EK42"/>
<evidence type="ECO:0000256" key="2">
    <source>
        <dbReference type="ARBA" id="ARBA00022737"/>
    </source>
</evidence>
<dbReference type="InterPro" id="IPR032675">
    <property type="entry name" value="LRR_dom_sf"/>
</dbReference>
<accession>A0A915EK42</accession>
<comment type="similarity">
    <text evidence="3">Belongs to the ANP32 family.</text>
</comment>
<dbReference type="GO" id="GO:0005634">
    <property type="term" value="C:nucleus"/>
    <property type="evidence" value="ECO:0007669"/>
    <property type="project" value="TreeGrafter"/>
</dbReference>
<dbReference type="WBParaSite" id="jg6745">
    <property type="protein sequence ID" value="jg6745"/>
    <property type="gene ID" value="jg6745"/>
</dbReference>
<dbReference type="PANTHER" id="PTHR11375:SF0">
    <property type="entry name" value="ACIDIC LEUCINE-RICH NUCLEAR PHOSPHOPROTEIN 32 FAMILY MEMBER A"/>
    <property type="match status" value="1"/>
</dbReference>
<proteinExistence type="inferred from homology"/>
<feature type="compositionally biased region" description="Basic and acidic residues" evidence="4">
    <location>
        <begin position="140"/>
        <end position="165"/>
    </location>
</feature>
<evidence type="ECO:0000259" key="5">
    <source>
        <dbReference type="SMART" id="SM00446"/>
    </source>
</evidence>
<dbReference type="SMART" id="SM00446">
    <property type="entry name" value="LRRcap"/>
    <property type="match status" value="1"/>
</dbReference>
<keyword evidence="1" id="KW-0433">Leucine-rich repeat</keyword>
<dbReference type="Gene3D" id="3.80.10.10">
    <property type="entry name" value="Ribonuclease Inhibitor"/>
    <property type="match status" value="1"/>
</dbReference>
<evidence type="ECO:0000256" key="1">
    <source>
        <dbReference type="ARBA" id="ARBA00022614"/>
    </source>
</evidence>
<reference evidence="7" key="1">
    <citation type="submission" date="2022-11" db="UniProtKB">
        <authorList>
            <consortium name="WormBaseParasite"/>
        </authorList>
    </citation>
    <scope>IDENTIFICATION</scope>
</reference>
<evidence type="ECO:0000256" key="4">
    <source>
        <dbReference type="SAM" id="MobiDB-lite"/>
    </source>
</evidence>
<sequence>MVIMGYSIVRASRAGISRGLAELANALVSQSFDNKLTGGLEVLADKCPDLAYIILSGNSLKDIDVLKPLAKMDKLLDLELCNTGLDDLPDYRMKVFEMLPHLKHLDGRGHQYGRLSDDSTDDDEEIKRQRSTYLKSPAAKTKDNSSAEAKKNEEAADDENVKPDQARGSSASIRMKTRPMQSRKSSLLEKSQPYCGIYSLTFDFVTCCLCVTT</sequence>